<reference evidence="2 3" key="1">
    <citation type="journal article" date="2018" name="Syst. Appl. Microbiol.">
        <title>Photobacterium carnosum sp. nov., isolated from spoiled modified atmosphere packaged poultry meat.</title>
        <authorList>
            <person name="Hilgarth M."/>
            <person name="Fuertes S."/>
            <person name="Ehrmann M."/>
            <person name="Vogel R.F."/>
        </authorList>
    </citation>
    <scope>NUCLEOTIDE SEQUENCE [LARGE SCALE GENOMIC DNA]</scope>
    <source>
        <strain evidence="2 3">TMW 2.2021</strain>
    </source>
</reference>
<proteinExistence type="predicted"/>
<dbReference type="PANTHER" id="PTHR13696:SF96">
    <property type="entry name" value="COBQ_COBB_MIND_PARA NUCLEOTIDE BINDING DOMAIN-CONTAINING PROTEIN"/>
    <property type="match status" value="1"/>
</dbReference>
<dbReference type="AlphaFoldDB" id="A0A2N4UPN1"/>
<dbReference type="CDD" id="cd02042">
    <property type="entry name" value="ParAB_family"/>
    <property type="match status" value="1"/>
</dbReference>
<comment type="caution">
    <text evidence="2">The sequence shown here is derived from an EMBL/GenBank/DDBJ whole genome shotgun (WGS) entry which is preliminary data.</text>
</comment>
<dbReference type="InterPro" id="IPR050678">
    <property type="entry name" value="DNA_Partitioning_ATPase"/>
</dbReference>
<dbReference type="PANTHER" id="PTHR13696">
    <property type="entry name" value="P-LOOP CONTAINING NUCLEOSIDE TRIPHOSPHATE HYDROLASE"/>
    <property type="match status" value="1"/>
</dbReference>
<evidence type="ECO:0000313" key="3">
    <source>
        <dbReference type="Proteomes" id="UP000234420"/>
    </source>
</evidence>
<keyword evidence="3" id="KW-1185">Reference proteome</keyword>
<dbReference type="EMBL" id="NPIB01000021">
    <property type="protein sequence ID" value="PLC56976.1"/>
    <property type="molecule type" value="Genomic_DNA"/>
</dbReference>
<name>A0A2N4UPN1_9GAMM</name>
<evidence type="ECO:0000313" key="2">
    <source>
        <dbReference type="EMBL" id="PLC56976.1"/>
    </source>
</evidence>
<dbReference type="SUPFAM" id="SSF52540">
    <property type="entry name" value="P-loop containing nucleoside triphosphate hydrolases"/>
    <property type="match status" value="1"/>
</dbReference>
<dbReference type="InterPro" id="IPR027417">
    <property type="entry name" value="P-loop_NTPase"/>
</dbReference>
<dbReference type="Gene3D" id="3.40.50.300">
    <property type="entry name" value="P-loop containing nucleotide triphosphate hydrolases"/>
    <property type="match status" value="1"/>
</dbReference>
<dbReference type="RefSeq" id="WP_065208021.1">
    <property type="nucleotide sequence ID" value="NZ_JABJXE010000011.1"/>
</dbReference>
<organism evidence="2 3">
    <name type="scientific">Photobacterium carnosum</name>
    <dbReference type="NCBI Taxonomy" id="2023717"/>
    <lineage>
        <taxon>Bacteria</taxon>
        <taxon>Pseudomonadati</taxon>
        <taxon>Pseudomonadota</taxon>
        <taxon>Gammaproteobacteria</taxon>
        <taxon>Vibrionales</taxon>
        <taxon>Vibrionaceae</taxon>
        <taxon>Photobacterium</taxon>
    </lineage>
</organism>
<sequence>MSRATIVTIAATKGGVGKSTTAINLAVELTQRGNKVLLLDADEQATIDRFLTHRTNSQNELGLSDEADFEYVIQRSNIPKFLRQVITRYDWIIIDTSGKQSEEFVIAGAFSDIILSPTTACLADSGEIEKLLGLLRQINTMREVQGVDDVPCHIFVNKVDTRSFSTVYMPERKEMEALFSTDEFSCIKLMKSYITAYGAYQKMYRTGIAVVETKEKAKAQFQVFVNEILEIKAQLDNED</sequence>
<evidence type="ECO:0000259" key="1">
    <source>
        <dbReference type="Pfam" id="PF01656"/>
    </source>
</evidence>
<feature type="domain" description="CobQ/CobB/MinD/ParA nucleotide binding" evidence="1">
    <location>
        <begin position="7"/>
        <end position="163"/>
    </location>
</feature>
<dbReference type="InterPro" id="IPR002586">
    <property type="entry name" value="CobQ/CobB/MinD/ParA_Nub-bd_dom"/>
</dbReference>
<dbReference type="PIRSF" id="PIRSF009320">
    <property type="entry name" value="Nuc_binding_HP_1000"/>
    <property type="match status" value="1"/>
</dbReference>
<protein>
    <submittedName>
        <fullName evidence="2">ParA family protein</fullName>
    </submittedName>
</protein>
<accession>A0A2N4UPN1</accession>
<gene>
    <name evidence="2" type="ORF">CIK00_15280</name>
</gene>
<dbReference type="Pfam" id="PF01656">
    <property type="entry name" value="CbiA"/>
    <property type="match status" value="1"/>
</dbReference>
<dbReference type="Proteomes" id="UP000234420">
    <property type="component" value="Unassembled WGS sequence"/>
</dbReference>